<comment type="caution">
    <text evidence="1">The sequence shown here is derived from an EMBL/GenBank/DDBJ whole genome shotgun (WGS) entry which is preliminary data.</text>
</comment>
<keyword evidence="2" id="KW-1185">Reference proteome</keyword>
<protein>
    <submittedName>
        <fullName evidence="1">Uncharacterized protein</fullName>
    </submittedName>
</protein>
<dbReference type="EMBL" id="JAVFWL010000001">
    <property type="protein sequence ID" value="KAK6727134.1"/>
    <property type="molecule type" value="Genomic_DNA"/>
</dbReference>
<organism evidence="1 2">
    <name type="scientific">Necator americanus</name>
    <name type="common">Human hookworm</name>
    <dbReference type="NCBI Taxonomy" id="51031"/>
    <lineage>
        <taxon>Eukaryota</taxon>
        <taxon>Metazoa</taxon>
        <taxon>Ecdysozoa</taxon>
        <taxon>Nematoda</taxon>
        <taxon>Chromadorea</taxon>
        <taxon>Rhabditida</taxon>
        <taxon>Rhabditina</taxon>
        <taxon>Rhabditomorpha</taxon>
        <taxon>Strongyloidea</taxon>
        <taxon>Ancylostomatidae</taxon>
        <taxon>Bunostominae</taxon>
        <taxon>Necator</taxon>
    </lineage>
</organism>
<evidence type="ECO:0000313" key="1">
    <source>
        <dbReference type="EMBL" id="KAK6727134.1"/>
    </source>
</evidence>
<proteinExistence type="predicted"/>
<reference evidence="1 2" key="1">
    <citation type="submission" date="2023-08" db="EMBL/GenBank/DDBJ databases">
        <title>A Necator americanus chromosomal reference genome.</title>
        <authorList>
            <person name="Ilik V."/>
            <person name="Petrzelkova K.J."/>
            <person name="Pardy F."/>
            <person name="Fuh T."/>
            <person name="Niatou-Singa F.S."/>
            <person name="Gouil Q."/>
            <person name="Baker L."/>
            <person name="Ritchie M.E."/>
            <person name="Jex A.R."/>
            <person name="Gazzola D."/>
            <person name="Li H."/>
            <person name="Toshio Fujiwara R."/>
            <person name="Zhan B."/>
            <person name="Aroian R.V."/>
            <person name="Pafco B."/>
            <person name="Schwarz E.M."/>
        </authorList>
    </citation>
    <scope>NUCLEOTIDE SEQUENCE [LARGE SCALE GENOMIC DNA]</scope>
    <source>
        <strain evidence="1 2">Aroian</strain>
        <tissue evidence="1">Whole animal</tissue>
    </source>
</reference>
<gene>
    <name evidence="1" type="primary">Necator_chrI.g1189</name>
    <name evidence="1" type="ORF">RB195_005063</name>
</gene>
<accession>A0ABR1BL15</accession>
<evidence type="ECO:0000313" key="2">
    <source>
        <dbReference type="Proteomes" id="UP001303046"/>
    </source>
</evidence>
<dbReference type="Proteomes" id="UP001303046">
    <property type="component" value="Unassembled WGS sequence"/>
</dbReference>
<sequence>MKAVRNACYIVPEECDPESSTPWCGCSITDDSPLVSEEAREPLEVEQNHITSAFFGGLNMSMLKIPSLLQSFSVSMQIRTWT</sequence>
<name>A0ABR1BL15_NECAM</name>